<reference evidence="3" key="1">
    <citation type="submission" date="2022-11" db="UniProtKB">
        <authorList>
            <consortium name="WormBaseParasite"/>
        </authorList>
    </citation>
    <scope>IDENTIFICATION</scope>
</reference>
<evidence type="ECO:0000313" key="3">
    <source>
        <dbReference type="WBParaSite" id="ACRNAN_Path_1410.g5540.t1"/>
    </source>
</evidence>
<feature type="compositionally biased region" description="Polar residues" evidence="1">
    <location>
        <begin position="135"/>
        <end position="153"/>
    </location>
</feature>
<keyword evidence="2" id="KW-1185">Reference proteome</keyword>
<dbReference type="WBParaSite" id="ACRNAN_Path_1410.g5540.t1">
    <property type="protein sequence ID" value="ACRNAN_Path_1410.g5540.t1"/>
    <property type="gene ID" value="ACRNAN_Path_1410.g5540"/>
</dbReference>
<evidence type="ECO:0000256" key="1">
    <source>
        <dbReference type="SAM" id="MobiDB-lite"/>
    </source>
</evidence>
<feature type="region of interest" description="Disordered" evidence="1">
    <location>
        <begin position="135"/>
        <end position="184"/>
    </location>
</feature>
<organism evidence="2 3">
    <name type="scientific">Acrobeloides nanus</name>
    <dbReference type="NCBI Taxonomy" id="290746"/>
    <lineage>
        <taxon>Eukaryota</taxon>
        <taxon>Metazoa</taxon>
        <taxon>Ecdysozoa</taxon>
        <taxon>Nematoda</taxon>
        <taxon>Chromadorea</taxon>
        <taxon>Rhabditida</taxon>
        <taxon>Tylenchina</taxon>
        <taxon>Cephalobomorpha</taxon>
        <taxon>Cephaloboidea</taxon>
        <taxon>Cephalobidae</taxon>
        <taxon>Acrobeloides</taxon>
    </lineage>
</organism>
<name>A0A914C055_9BILA</name>
<sequence>MKILPSERKAEDCLKLLMYRHGILPPKGDVTKEDRGLQSLEKMDLKDESQILESAMAEILEPEEIQIIDENEFFHQEQAIYIDPLQAIESNWSRSTRVEKRNYTFCFAGSEGIVTPSSLSNHYPLEVQSQNIQLQTSSNDSDYGTEESANNTQERGDGGNEGDGNDDYDFPMSNGNNEEVGLENDQDPASHIEVKKLKEASSTISIFVKNLARHIFNKEECTQPPTKRDPQRMKWLKNVVEMEFNPNHLDDRINKMIREEIWKSCMSYLYADATNLRNSERKKKKIIEDDENDDMA</sequence>
<dbReference type="Proteomes" id="UP000887540">
    <property type="component" value="Unplaced"/>
</dbReference>
<proteinExistence type="predicted"/>
<dbReference type="AlphaFoldDB" id="A0A914C055"/>
<protein>
    <submittedName>
        <fullName evidence="3">Uncharacterized protein</fullName>
    </submittedName>
</protein>
<accession>A0A914C055</accession>
<evidence type="ECO:0000313" key="2">
    <source>
        <dbReference type="Proteomes" id="UP000887540"/>
    </source>
</evidence>